<feature type="signal peptide" evidence="3">
    <location>
        <begin position="1"/>
        <end position="18"/>
    </location>
</feature>
<feature type="coiled-coil region" evidence="1">
    <location>
        <begin position="239"/>
        <end position="284"/>
    </location>
</feature>
<evidence type="ECO:0000256" key="1">
    <source>
        <dbReference type="SAM" id="Coils"/>
    </source>
</evidence>
<feature type="coiled-coil region" evidence="1">
    <location>
        <begin position="314"/>
        <end position="348"/>
    </location>
</feature>
<dbReference type="EMBL" id="FNBH01000003">
    <property type="protein sequence ID" value="SDG12354.1"/>
    <property type="molecule type" value="Genomic_DNA"/>
</dbReference>
<accession>A0A1G7RP20</accession>
<keyword evidence="5" id="KW-1185">Reference proteome</keyword>
<dbReference type="RefSeq" id="WP_089873970.1">
    <property type="nucleotide sequence ID" value="NZ_FNBH01000003.1"/>
</dbReference>
<reference evidence="5" key="1">
    <citation type="submission" date="2016-10" db="EMBL/GenBank/DDBJ databases">
        <authorList>
            <person name="Varghese N."/>
            <person name="Submissions S."/>
        </authorList>
    </citation>
    <scope>NUCLEOTIDE SEQUENCE [LARGE SCALE GENOMIC DNA]</scope>
    <source>
        <strain evidence="5">DSM 19684</strain>
    </source>
</reference>
<evidence type="ECO:0000313" key="5">
    <source>
        <dbReference type="Proteomes" id="UP000199203"/>
    </source>
</evidence>
<proteinExistence type="predicted"/>
<dbReference type="Proteomes" id="UP000199203">
    <property type="component" value="Unassembled WGS sequence"/>
</dbReference>
<keyword evidence="3" id="KW-0732">Signal</keyword>
<name>A0A1G7RP20_9FLAO</name>
<dbReference type="AlphaFoldDB" id="A0A1G7RP20"/>
<evidence type="ECO:0000313" key="4">
    <source>
        <dbReference type="EMBL" id="SDG12354.1"/>
    </source>
</evidence>
<dbReference type="OrthoDB" id="1361499at2"/>
<keyword evidence="1" id="KW-0175">Coiled coil</keyword>
<gene>
    <name evidence="4" type="ORF">SAMN05421825_2726</name>
</gene>
<organism evidence="4 5">
    <name type="scientific">Epilithonimonas hungarica</name>
    <dbReference type="NCBI Taxonomy" id="454006"/>
    <lineage>
        <taxon>Bacteria</taxon>
        <taxon>Pseudomonadati</taxon>
        <taxon>Bacteroidota</taxon>
        <taxon>Flavobacteriia</taxon>
        <taxon>Flavobacteriales</taxon>
        <taxon>Weeksellaceae</taxon>
        <taxon>Chryseobacterium group</taxon>
        <taxon>Epilithonimonas</taxon>
    </lineage>
</organism>
<evidence type="ECO:0000256" key="2">
    <source>
        <dbReference type="SAM" id="MobiDB-lite"/>
    </source>
</evidence>
<evidence type="ECO:0000256" key="3">
    <source>
        <dbReference type="SAM" id="SignalP"/>
    </source>
</evidence>
<feature type="chain" id="PRO_5011585925" evidence="3">
    <location>
        <begin position="19"/>
        <end position="605"/>
    </location>
</feature>
<sequence length="605" mass="68354">MKKTILLLILLFCSFAFGQKEGYGKTNWSSWSSLSCFPNVQFSMKSNGWSSSVKKYEYRFKIRNTGSQNIHFSTEGHLSNGERFFSGRFGLKANGGEYNNGMDGTFSDFPPNQITGFTFTVRRYVENSKDDWGIPSYTCSGGQKVCDANCKNSNNNQNGNNLFGNSQNTNTSNTSNPQNNNLNSGLSSVEEYDKYWRRREELCQKIPDLDKKAKYVLRSDYPCNTRETINDNEKKSYAVDALKKDCHKLESILEELQGSSKQEEEEKQRLAQEKQERYNSYIEQGDQAMRSEDYASAMNHYQNAKQYASTNIERSTAENKYNQAFEAKKTAERKIRVAEQKKRDEQENIAYASGLTATAGAMALLQDKPSLGFTSGKIYLGLNMEQIPMISNNTNSYHANKSYVEAPFRPGFDLGLIFGIANNKKVSLYLNPKLSYNISAFAAGVSGSSIEYGGTALVLGNWNKEFPLKFYAEASYFKRVGDYHYDADAAAQSSGATTATDDVRDGEYNYSVIRYGGGLMLHQADDPEEFYVKAGVFFDKPSFYPNGIKPNLGFTLQGMYNQIGSLEFYYSPKYFIGGTVMYPSTLERADKSYFGIRFTRTGRLW</sequence>
<feature type="region of interest" description="Disordered" evidence="2">
    <location>
        <begin position="157"/>
        <end position="186"/>
    </location>
</feature>
<dbReference type="STRING" id="454006.SAMN05421825_2726"/>
<protein>
    <submittedName>
        <fullName evidence="4">Uncharacterized protein</fullName>
    </submittedName>
</protein>